<sequence length="118" mass="13902">MRKFSKKEIIRPAATKFFTAYLTLQSMLEARKPLESIVMYDITTIRPLVQVLGMTRRSLLWNAMDEVKEIIDNNLGEEEGNCREIWNIIDDMLELKLHQHLHAISCHLNPQYQYAVLR</sequence>
<dbReference type="Proteomes" id="UP001552299">
    <property type="component" value="Unassembled WGS sequence"/>
</dbReference>
<name>A0ABD0U122_DENTH</name>
<dbReference type="EMBL" id="JANQDX010000018">
    <property type="protein sequence ID" value="KAL0905666.1"/>
    <property type="molecule type" value="Genomic_DNA"/>
</dbReference>
<accession>A0ABD0U122</accession>
<evidence type="ECO:0000313" key="2">
    <source>
        <dbReference type="Proteomes" id="UP001552299"/>
    </source>
</evidence>
<comment type="caution">
    <text evidence="1">The sequence shown here is derived from an EMBL/GenBank/DDBJ whole genome shotgun (WGS) entry which is preliminary data.</text>
</comment>
<protein>
    <submittedName>
        <fullName evidence="1">Uncharacterized protein</fullName>
    </submittedName>
</protein>
<proteinExistence type="predicted"/>
<dbReference type="InterPro" id="IPR012337">
    <property type="entry name" value="RNaseH-like_sf"/>
</dbReference>
<keyword evidence="2" id="KW-1185">Reference proteome</keyword>
<gene>
    <name evidence="1" type="ORF">M5K25_024104</name>
</gene>
<reference evidence="1 2" key="1">
    <citation type="journal article" date="2024" name="Plant Biotechnol. J.">
        <title>Dendrobium thyrsiflorum genome and its molecular insights into genes involved in important horticultural traits.</title>
        <authorList>
            <person name="Chen B."/>
            <person name="Wang J.Y."/>
            <person name="Zheng P.J."/>
            <person name="Li K.L."/>
            <person name="Liang Y.M."/>
            <person name="Chen X.F."/>
            <person name="Zhang C."/>
            <person name="Zhao X."/>
            <person name="He X."/>
            <person name="Zhang G.Q."/>
            <person name="Liu Z.J."/>
            <person name="Xu Q."/>
        </authorList>
    </citation>
    <scope>NUCLEOTIDE SEQUENCE [LARGE SCALE GENOMIC DNA]</scope>
    <source>
        <strain evidence="1">GZMU011</strain>
    </source>
</reference>
<evidence type="ECO:0000313" key="1">
    <source>
        <dbReference type="EMBL" id="KAL0905666.1"/>
    </source>
</evidence>
<dbReference type="SUPFAM" id="SSF53098">
    <property type="entry name" value="Ribonuclease H-like"/>
    <property type="match status" value="1"/>
</dbReference>
<organism evidence="1 2">
    <name type="scientific">Dendrobium thyrsiflorum</name>
    <name type="common">Pinecone-like raceme dendrobium</name>
    <name type="synonym">Orchid</name>
    <dbReference type="NCBI Taxonomy" id="117978"/>
    <lineage>
        <taxon>Eukaryota</taxon>
        <taxon>Viridiplantae</taxon>
        <taxon>Streptophyta</taxon>
        <taxon>Embryophyta</taxon>
        <taxon>Tracheophyta</taxon>
        <taxon>Spermatophyta</taxon>
        <taxon>Magnoliopsida</taxon>
        <taxon>Liliopsida</taxon>
        <taxon>Asparagales</taxon>
        <taxon>Orchidaceae</taxon>
        <taxon>Epidendroideae</taxon>
        <taxon>Malaxideae</taxon>
        <taxon>Dendrobiinae</taxon>
        <taxon>Dendrobium</taxon>
    </lineage>
</organism>
<dbReference type="AlphaFoldDB" id="A0ABD0U122"/>